<protein>
    <submittedName>
        <fullName evidence="1">RCG53419</fullName>
    </submittedName>
</protein>
<dbReference type="EMBL" id="CH473998">
    <property type="protein sequence ID" value="EDL97738.1"/>
    <property type="molecule type" value="Genomic_DNA"/>
</dbReference>
<dbReference type="Proteomes" id="UP000234681">
    <property type="component" value="Chromosome 5"/>
</dbReference>
<accession>A6JRE6</accession>
<sequence length="47" mass="5257">MARSCTFPVTVLTALSECSLVHPQGWQLRSHSSYFLEVSSLEHPNPL</sequence>
<evidence type="ECO:0000313" key="1">
    <source>
        <dbReference type="EMBL" id="EDL97738.1"/>
    </source>
</evidence>
<organism evidence="1 2">
    <name type="scientific">Rattus norvegicus</name>
    <name type="common">Rat</name>
    <dbReference type="NCBI Taxonomy" id="10116"/>
    <lineage>
        <taxon>Eukaryota</taxon>
        <taxon>Metazoa</taxon>
        <taxon>Chordata</taxon>
        <taxon>Craniata</taxon>
        <taxon>Vertebrata</taxon>
        <taxon>Euteleostomi</taxon>
        <taxon>Mammalia</taxon>
        <taxon>Eutheria</taxon>
        <taxon>Euarchontoglires</taxon>
        <taxon>Glires</taxon>
        <taxon>Rodentia</taxon>
        <taxon>Myomorpha</taxon>
        <taxon>Muroidea</taxon>
        <taxon>Muridae</taxon>
        <taxon>Murinae</taxon>
        <taxon>Rattus</taxon>
    </lineage>
</organism>
<evidence type="ECO:0000313" key="2">
    <source>
        <dbReference type="Proteomes" id="UP000234681"/>
    </source>
</evidence>
<reference evidence="2" key="1">
    <citation type="submission" date="2005-09" db="EMBL/GenBank/DDBJ databases">
        <authorList>
            <person name="Mural R.J."/>
            <person name="Li P.W."/>
            <person name="Adams M.D."/>
            <person name="Amanatides P.G."/>
            <person name="Baden-Tillson H."/>
            <person name="Barnstead M."/>
            <person name="Chin S.H."/>
            <person name="Dew I."/>
            <person name="Evans C.A."/>
            <person name="Ferriera S."/>
            <person name="Flanigan M."/>
            <person name="Fosler C."/>
            <person name="Glodek A."/>
            <person name="Gu Z."/>
            <person name="Holt R.A."/>
            <person name="Jennings D."/>
            <person name="Kraft C.L."/>
            <person name="Lu F."/>
            <person name="Nguyen T."/>
            <person name="Nusskern D.R."/>
            <person name="Pfannkoch C.M."/>
            <person name="Sitter C."/>
            <person name="Sutton G.G."/>
            <person name="Venter J.C."/>
            <person name="Wang Z."/>
            <person name="Woodage T."/>
            <person name="Zheng X.H."/>
            <person name="Zhong F."/>
        </authorList>
    </citation>
    <scope>NUCLEOTIDE SEQUENCE [LARGE SCALE GENOMIC DNA]</scope>
    <source>
        <strain>BN</strain>
        <strain evidence="2">Sprague-Dawley</strain>
    </source>
</reference>
<proteinExistence type="predicted"/>
<gene>
    <name evidence="1" type="ORF">rCG_53419</name>
</gene>
<dbReference type="AlphaFoldDB" id="A6JRE6"/>
<name>A6JRE6_RAT</name>